<dbReference type="InterPro" id="IPR036097">
    <property type="entry name" value="HisK_dim/P_sf"/>
</dbReference>
<keyword evidence="16" id="KW-1185">Reference proteome</keyword>
<evidence type="ECO:0000256" key="2">
    <source>
        <dbReference type="ARBA" id="ARBA00004141"/>
    </source>
</evidence>
<dbReference type="SMART" id="SM00387">
    <property type="entry name" value="HATPase_c"/>
    <property type="match status" value="1"/>
</dbReference>
<evidence type="ECO:0000313" key="15">
    <source>
        <dbReference type="EMBL" id="ONG46381.1"/>
    </source>
</evidence>
<keyword evidence="4" id="KW-0597">Phosphoprotein</keyword>
<keyword evidence="6 13" id="KW-0812">Transmembrane</keyword>
<evidence type="ECO:0000256" key="8">
    <source>
        <dbReference type="ARBA" id="ARBA00022777"/>
    </source>
</evidence>
<dbReference type="PROSITE" id="PS50109">
    <property type="entry name" value="HIS_KIN"/>
    <property type="match status" value="1"/>
</dbReference>
<dbReference type="InterPro" id="IPR014729">
    <property type="entry name" value="Rossmann-like_a/b/a_fold"/>
</dbReference>
<evidence type="ECO:0000256" key="13">
    <source>
        <dbReference type="SAM" id="Phobius"/>
    </source>
</evidence>
<reference evidence="15 16" key="1">
    <citation type="submission" date="2016-10" db="EMBL/GenBank/DDBJ databases">
        <title>Draft Genome sequence of Roseomonas sp. strain M3.</title>
        <authorList>
            <person name="Subhash Y."/>
            <person name="Lee S."/>
        </authorList>
    </citation>
    <scope>NUCLEOTIDE SEQUENCE [LARGE SCALE GENOMIC DNA]</scope>
    <source>
        <strain evidence="15 16">M3</strain>
    </source>
</reference>
<dbReference type="InterPro" id="IPR036890">
    <property type="entry name" value="HATPase_C_sf"/>
</dbReference>
<dbReference type="InterPro" id="IPR038318">
    <property type="entry name" value="KdpD_sf"/>
</dbReference>
<keyword evidence="9" id="KW-0067">ATP-binding</keyword>
<dbReference type="Pfam" id="PF02518">
    <property type="entry name" value="HATPase_c"/>
    <property type="match status" value="1"/>
</dbReference>
<dbReference type="SUPFAM" id="SSF55874">
    <property type="entry name" value="ATPase domain of HSP90 chaperone/DNA topoisomerase II/histidine kinase"/>
    <property type="match status" value="1"/>
</dbReference>
<dbReference type="Gene3D" id="3.30.565.10">
    <property type="entry name" value="Histidine kinase-like ATPase, C-terminal domain"/>
    <property type="match status" value="1"/>
</dbReference>
<evidence type="ECO:0000256" key="11">
    <source>
        <dbReference type="ARBA" id="ARBA00023012"/>
    </source>
</evidence>
<gene>
    <name evidence="15" type="ORF">BKE38_25380</name>
</gene>
<evidence type="ECO:0000256" key="3">
    <source>
        <dbReference type="ARBA" id="ARBA00012438"/>
    </source>
</evidence>
<name>A0A1V2GX80_9PROT</name>
<feature type="transmembrane region" description="Helical" evidence="13">
    <location>
        <begin position="421"/>
        <end position="448"/>
    </location>
</feature>
<proteinExistence type="predicted"/>
<dbReference type="SMART" id="SM00388">
    <property type="entry name" value="HisKA"/>
    <property type="match status" value="1"/>
</dbReference>
<dbReference type="EMBL" id="MLCO01000318">
    <property type="protein sequence ID" value="ONG46381.1"/>
    <property type="molecule type" value="Genomic_DNA"/>
</dbReference>
<dbReference type="PANTHER" id="PTHR45569:SF1">
    <property type="entry name" value="SENSOR PROTEIN KDPD"/>
    <property type="match status" value="1"/>
</dbReference>
<dbReference type="Pfam" id="PF00512">
    <property type="entry name" value="HisKA"/>
    <property type="match status" value="1"/>
</dbReference>
<evidence type="ECO:0000256" key="12">
    <source>
        <dbReference type="ARBA" id="ARBA00023136"/>
    </source>
</evidence>
<dbReference type="GO" id="GO:0005886">
    <property type="term" value="C:plasma membrane"/>
    <property type="evidence" value="ECO:0007669"/>
    <property type="project" value="TreeGrafter"/>
</dbReference>
<dbReference type="InterPro" id="IPR004358">
    <property type="entry name" value="Sig_transdc_His_kin-like_C"/>
</dbReference>
<dbReference type="RefSeq" id="WP_076960068.1">
    <property type="nucleotide sequence ID" value="NZ_MLCO01000318.1"/>
</dbReference>
<dbReference type="EC" id="2.7.13.3" evidence="3"/>
<dbReference type="SUPFAM" id="SSF52402">
    <property type="entry name" value="Adenine nucleotide alpha hydrolases-like"/>
    <property type="match status" value="1"/>
</dbReference>
<dbReference type="InterPro" id="IPR003852">
    <property type="entry name" value="Sig_transdc_His_kinase_KdpD_N"/>
</dbReference>
<dbReference type="Gene3D" id="3.40.50.620">
    <property type="entry name" value="HUPs"/>
    <property type="match status" value="1"/>
</dbReference>
<dbReference type="SUPFAM" id="SSF47384">
    <property type="entry name" value="Homodimeric domain of signal transducing histidine kinase"/>
    <property type="match status" value="1"/>
</dbReference>
<evidence type="ECO:0000256" key="6">
    <source>
        <dbReference type="ARBA" id="ARBA00022692"/>
    </source>
</evidence>
<evidence type="ECO:0000256" key="9">
    <source>
        <dbReference type="ARBA" id="ARBA00022840"/>
    </source>
</evidence>
<dbReference type="InterPro" id="IPR003661">
    <property type="entry name" value="HisK_dim/P_dom"/>
</dbReference>
<dbReference type="PRINTS" id="PR00344">
    <property type="entry name" value="BCTRLSENSOR"/>
</dbReference>
<keyword evidence="11" id="KW-0902">Two-component regulatory system</keyword>
<accession>A0A1V2GX80</accession>
<dbReference type="InterPro" id="IPR027417">
    <property type="entry name" value="P-loop_NTPase"/>
</dbReference>
<dbReference type="SUPFAM" id="SSF55781">
    <property type="entry name" value="GAF domain-like"/>
    <property type="match status" value="1"/>
</dbReference>
<dbReference type="InterPro" id="IPR003594">
    <property type="entry name" value="HATPase_dom"/>
</dbReference>
<comment type="caution">
    <text evidence="15">The sequence shown here is derived from an EMBL/GenBank/DDBJ whole genome shotgun (WGS) entry which is preliminary data.</text>
</comment>
<comment type="catalytic activity">
    <reaction evidence="1">
        <text>ATP + protein L-histidine = ADP + protein N-phospho-L-histidine.</text>
        <dbReference type="EC" id="2.7.13.3"/>
    </reaction>
</comment>
<keyword evidence="10 13" id="KW-1133">Transmembrane helix</keyword>
<dbReference type="AlphaFoldDB" id="A0A1V2GX80"/>
<sequence>MNEPPPRPDPDALLALAQREGRGRLKVFLGAAPGVGKTYEMLGEAHRIRAAGADVVIGLVETHGRQDTVARIGELELLPRRQIPYRGQALEEFDLDGALARRPAVLLVDELAHSNAPGSRHPKRWQDVEELRDAGIEVWTAMNVQHLESLSEDVARITGIRVQETVPDHVLAGADTVELIDIPPTELLERMRQGKVYRPDQAARALKGFFREGNLAALRQIALRRTAERVDADVTGYMRANAISGPWPSTDRVLALVGRDATAEEVVRQARRIADALHAPLLALHVEMLGAAAGLSPSPALRLAEQLGAEVETTVARDLPAAVLRHARAHNATHLVIGRGRPGFWRRLAGRTLTAALVRQAGSFTLHLVPAPSGVTPRIRREAAGLPHWAAWIAVPAMAGVTTALSLWADGAVPEGGLGMIYLAGVVALAAMLGPAAAAAGALLSFLLWDFFFLLPRYTFAMSGMQEFTGAAIFFCVALLLAGTTGGLGRSVSTARARLYGMRRLVELSRRLSAASSTGDLLSVIAQEAGGLADRPACVLLPLDEEPVVRAARPIEAEPDAASMAAARWALARGTRAGHATDALPSADWQFRPIRTANGVMGLLGLQMTGGVSREIDAERDRALDALIDQAAVALERAQLMEAHARNAARAETEALRSALLASIGHDLRTPLTSIRGALETLQASGRQLSDAVRDDLLATAREETVRLARYLGNVIDIVRLESGQVAPKREPVDLADAIRVAAERVTRRSGRAITLELEPRLPEPRLDPVLLDQILANLLDNAQKFSEAGTPILVRAARRGPEVAIAVEDRGIGVPPDQLTQIFDPFFRVRRGDAAPAGSGLGLAICRGLTHAMGGRITAESPIEHGRGARMTIHLPA</sequence>
<dbReference type="Gene3D" id="3.40.50.300">
    <property type="entry name" value="P-loop containing nucleotide triphosphate hydrolases"/>
    <property type="match status" value="1"/>
</dbReference>
<dbReference type="Gene3D" id="3.30.450.40">
    <property type="match status" value="1"/>
</dbReference>
<dbReference type="PANTHER" id="PTHR45569">
    <property type="entry name" value="SENSOR PROTEIN KDPD"/>
    <property type="match status" value="1"/>
</dbReference>
<dbReference type="GO" id="GO:0000155">
    <property type="term" value="F:phosphorelay sensor kinase activity"/>
    <property type="evidence" value="ECO:0007669"/>
    <property type="project" value="InterPro"/>
</dbReference>
<keyword evidence="5" id="KW-0808">Transferase</keyword>
<evidence type="ECO:0000313" key="16">
    <source>
        <dbReference type="Proteomes" id="UP000188879"/>
    </source>
</evidence>
<evidence type="ECO:0000256" key="10">
    <source>
        <dbReference type="ARBA" id="ARBA00022989"/>
    </source>
</evidence>
<evidence type="ECO:0000256" key="5">
    <source>
        <dbReference type="ARBA" id="ARBA00022679"/>
    </source>
</evidence>
<dbReference type="GO" id="GO:0005524">
    <property type="term" value="F:ATP binding"/>
    <property type="evidence" value="ECO:0007669"/>
    <property type="project" value="UniProtKB-KW"/>
</dbReference>
<dbReference type="InterPro" id="IPR029016">
    <property type="entry name" value="GAF-like_dom_sf"/>
</dbReference>
<dbReference type="Gene3D" id="1.10.287.130">
    <property type="match status" value="1"/>
</dbReference>
<dbReference type="GO" id="GO:0005737">
    <property type="term" value="C:cytoplasm"/>
    <property type="evidence" value="ECO:0007669"/>
    <property type="project" value="UniProtKB-ARBA"/>
</dbReference>
<dbReference type="InterPro" id="IPR005467">
    <property type="entry name" value="His_kinase_dom"/>
</dbReference>
<dbReference type="Gene3D" id="1.20.120.620">
    <property type="entry name" value="Backbone structure of the membrane domain of e. Coli histidine kinase receptor kdpd"/>
    <property type="match status" value="1"/>
</dbReference>
<dbReference type="CDD" id="cd00075">
    <property type="entry name" value="HATPase"/>
    <property type="match status" value="1"/>
</dbReference>
<dbReference type="Pfam" id="PF02702">
    <property type="entry name" value="KdpD"/>
    <property type="match status" value="1"/>
</dbReference>
<protein>
    <recommendedName>
        <fullName evidence="3">histidine kinase</fullName>
        <ecNumber evidence="3">2.7.13.3</ecNumber>
    </recommendedName>
</protein>
<feature type="transmembrane region" description="Helical" evidence="13">
    <location>
        <begin position="468"/>
        <end position="489"/>
    </location>
</feature>
<organism evidence="15 16">
    <name type="scientific">Teichococcus deserti</name>
    <dbReference type="NCBI Taxonomy" id="1817963"/>
    <lineage>
        <taxon>Bacteria</taxon>
        <taxon>Pseudomonadati</taxon>
        <taxon>Pseudomonadota</taxon>
        <taxon>Alphaproteobacteria</taxon>
        <taxon>Acetobacterales</taxon>
        <taxon>Roseomonadaceae</taxon>
        <taxon>Roseomonas</taxon>
    </lineage>
</organism>
<dbReference type="InterPro" id="IPR052023">
    <property type="entry name" value="Histidine_kinase_KdpD"/>
</dbReference>
<dbReference type="Proteomes" id="UP000188879">
    <property type="component" value="Unassembled WGS sequence"/>
</dbReference>
<evidence type="ECO:0000256" key="7">
    <source>
        <dbReference type="ARBA" id="ARBA00022741"/>
    </source>
</evidence>
<evidence type="ECO:0000256" key="1">
    <source>
        <dbReference type="ARBA" id="ARBA00000085"/>
    </source>
</evidence>
<comment type="subcellular location">
    <subcellularLocation>
        <location evidence="2">Membrane</location>
        <topology evidence="2">Multi-pass membrane protein</topology>
    </subcellularLocation>
</comment>
<keyword evidence="8" id="KW-0418">Kinase</keyword>
<keyword evidence="7" id="KW-0547">Nucleotide-binding</keyword>
<evidence type="ECO:0000256" key="4">
    <source>
        <dbReference type="ARBA" id="ARBA00022553"/>
    </source>
</evidence>
<dbReference type="InterPro" id="IPR025201">
    <property type="entry name" value="KdpD_TM"/>
</dbReference>
<dbReference type="Pfam" id="PF13493">
    <property type="entry name" value="DUF4118"/>
    <property type="match status" value="1"/>
</dbReference>
<evidence type="ECO:0000259" key="14">
    <source>
        <dbReference type="PROSITE" id="PS50109"/>
    </source>
</evidence>
<dbReference type="FunFam" id="3.40.50.300:FF:000483">
    <property type="entry name" value="Sensor histidine kinase KdpD"/>
    <property type="match status" value="1"/>
</dbReference>
<keyword evidence="12 13" id="KW-0472">Membrane</keyword>
<feature type="domain" description="Histidine kinase" evidence="14">
    <location>
        <begin position="663"/>
        <end position="878"/>
    </location>
</feature>
<dbReference type="CDD" id="cd00082">
    <property type="entry name" value="HisKA"/>
    <property type="match status" value="1"/>
</dbReference>